<evidence type="ECO:0000313" key="2">
    <source>
        <dbReference type="EMBL" id="SOY77629.1"/>
    </source>
</evidence>
<sequence length="87" mass="9353">MNSPTGSYPRYTEIMAKRGAADARPSVEDKAFSAVEWISRNDFLADVELRNGSVPVCLLRSCAQSMGCINGLARNLAVCHDGSQCTA</sequence>
<gene>
    <name evidence="2" type="ORF">CBM2586_P190001</name>
    <name evidence="1" type="ORF">CBM2589_P190001</name>
    <name evidence="3" type="ORF">CBM2594_P110001</name>
</gene>
<dbReference type="Proteomes" id="UP000257139">
    <property type="component" value="Plasmid CBM2594_p"/>
</dbReference>
<dbReference type="EMBL" id="OGUU01000016">
    <property type="protein sequence ID" value="SPC25110.1"/>
    <property type="molecule type" value="Genomic_DNA"/>
</dbReference>
<proteinExistence type="predicted"/>
<dbReference type="EMBL" id="OFSP01000050">
    <property type="protein sequence ID" value="SOY75533.1"/>
    <property type="molecule type" value="Genomic_DNA"/>
</dbReference>
<dbReference type="Proteomes" id="UP000257016">
    <property type="component" value="Unassembled WGS sequence"/>
</dbReference>
<dbReference type="Proteomes" id="UP000256297">
    <property type="component" value="Plasmid CBM2589_p"/>
</dbReference>
<accession>A0A375CLT5</accession>
<dbReference type="AlphaFoldDB" id="A0A375CLT5"/>
<evidence type="ECO:0000313" key="3">
    <source>
        <dbReference type="EMBL" id="SPC25110.1"/>
    </source>
</evidence>
<name>A0A375CLT5_9BURK</name>
<dbReference type="EMBL" id="OFSN01000038">
    <property type="protein sequence ID" value="SOY77629.1"/>
    <property type="molecule type" value="Genomic_DNA"/>
</dbReference>
<reference evidence="1" key="1">
    <citation type="submission" date="2018-01" db="EMBL/GenBank/DDBJ databases">
        <authorList>
            <person name="Clerissi C."/>
        </authorList>
    </citation>
    <scope>NUCLEOTIDE SEQUENCE</scope>
    <source>
        <strain evidence="2">Cupriavidus taiwanensis LMG 19430</strain>
        <strain evidence="1">Cupriavidus taiwanensis STM 3521</strain>
        <strain evidence="3">Cupriavidus taiwanensis STM 6021</strain>
    </source>
</reference>
<evidence type="ECO:0000313" key="1">
    <source>
        <dbReference type="EMBL" id="SOY75533.1"/>
    </source>
</evidence>
<comment type="caution">
    <text evidence="1">The sequence shown here is derived from an EMBL/GenBank/DDBJ whole genome shotgun (WGS) entry which is preliminary data.</text>
</comment>
<protein>
    <submittedName>
        <fullName evidence="1">Uncharacterized protein</fullName>
    </submittedName>
</protein>
<organism evidence="1">
    <name type="scientific">Cupriavidus taiwanensis</name>
    <dbReference type="NCBI Taxonomy" id="164546"/>
    <lineage>
        <taxon>Bacteria</taxon>
        <taxon>Pseudomonadati</taxon>
        <taxon>Pseudomonadota</taxon>
        <taxon>Betaproteobacteria</taxon>
        <taxon>Burkholderiales</taxon>
        <taxon>Burkholderiaceae</taxon>
        <taxon>Cupriavidus</taxon>
    </lineage>
</organism>